<dbReference type="STRING" id="68775.A0A5C3MG07"/>
<gene>
    <name evidence="4" type="ORF">BDQ12DRAFT_293852</name>
</gene>
<evidence type="ECO:0000313" key="4">
    <source>
        <dbReference type="EMBL" id="TFK42808.1"/>
    </source>
</evidence>
<comment type="subcellular location">
    <subcellularLocation>
        <location evidence="1">Nucleus</location>
    </subcellularLocation>
</comment>
<dbReference type="OrthoDB" id="329666at2759"/>
<name>A0A5C3MG07_9AGAR</name>
<dbReference type="PANTHER" id="PTHR13489">
    <property type="entry name" value="MINI-CHROMOSOME MAINTENANCE COMPLEX-BINDING PROTEIN"/>
    <property type="match status" value="1"/>
</dbReference>
<dbReference type="PANTHER" id="PTHR13489:SF0">
    <property type="entry name" value="MINI-CHROMOSOME MAINTENANCE COMPLEX-BINDING PROTEIN"/>
    <property type="match status" value="1"/>
</dbReference>
<dbReference type="Pfam" id="PF09739">
    <property type="entry name" value="MCM_bind"/>
    <property type="match status" value="2"/>
</dbReference>
<evidence type="ECO:0000256" key="1">
    <source>
        <dbReference type="ARBA" id="ARBA00004123"/>
    </source>
</evidence>
<dbReference type="InterPro" id="IPR019140">
    <property type="entry name" value="MCM_complex-bd"/>
</dbReference>
<evidence type="ECO:0000256" key="3">
    <source>
        <dbReference type="SAM" id="MobiDB-lite"/>
    </source>
</evidence>
<proteinExistence type="predicted"/>
<evidence type="ECO:0000313" key="5">
    <source>
        <dbReference type="Proteomes" id="UP000308652"/>
    </source>
</evidence>
<dbReference type="EMBL" id="ML213592">
    <property type="protein sequence ID" value="TFK42808.1"/>
    <property type="molecule type" value="Genomic_DNA"/>
</dbReference>
<evidence type="ECO:0000256" key="2">
    <source>
        <dbReference type="ARBA" id="ARBA00023242"/>
    </source>
</evidence>
<organism evidence="4 5">
    <name type="scientific">Crucibulum laeve</name>
    <dbReference type="NCBI Taxonomy" id="68775"/>
    <lineage>
        <taxon>Eukaryota</taxon>
        <taxon>Fungi</taxon>
        <taxon>Dikarya</taxon>
        <taxon>Basidiomycota</taxon>
        <taxon>Agaricomycotina</taxon>
        <taxon>Agaricomycetes</taxon>
        <taxon>Agaricomycetidae</taxon>
        <taxon>Agaricales</taxon>
        <taxon>Agaricineae</taxon>
        <taxon>Nidulariaceae</taxon>
        <taxon>Crucibulum</taxon>
    </lineage>
</organism>
<feature type="region of interest" description="Disordered" evidence="3">
    <location>
        <begin position="501"/>
        <end position="527"/>
    </location>
</feature>
<sequence length="527" mass="57411">MPGNAVDDTLRTLFTATSDLDTFPAAVSAHFAELYPDNEVLAQIPSLSPKNSLYSLPERSLVKFNAMVQDTSPSPEMYLATTPDNQLGGWGIAEEHLADIDYAHLRECSLLWAVSIPGESQWSSNHGPTISGAPTPSHPHKFPIPDVSHVGVQLKIYDTKAAENSVLDTDSPINVPTLHVLFFRQIPHTIVPRVFPSESLLPSSDGVRNELIAWIAEEALAEDREAAEWVLLAAIARVQSRTPPILPLSLTVSAFPSPPAEAPSSTPALCHVLSHLVPLFTTLPLSLNTLNNTSFAPESINENLHSGRLQLPAGSVCVVTESGVTEGIIGEKGLTNLRTVQEMMNGQTLQYIFPFSHFAFETDVSFVVLTDGKKSAFFQTHANVPLRPASPNESWKLDMYKPAEEIKLPTEETLELFRQLIGGAKTGKVSIGEAAASFIEEDFVQERKAVSSEAKKAEAAVTSDDLIHRMMVARLIALSLHEPEVSVEIWKRTKDLERKRKARVHVDASATPTPPTPIAPSTPMPST</sequence>
<protein>
    <submittedName>
        <fullName evidence="4">Mini-chromosome maintenance replisome factor-domain-containing protein</fullName>
    </submittedName>
</protein>
<reference evidence="4 5" key="1">
    <citation type="journal article" date="2019" name="Nat. Ecol. Evol.">
        <title>Megaphylogeny resolves global patterns of mushroom evolution.</title>
        <authorList>
            <person name="Varga T."/>
            <person name="Krizsan K."/>
            <person name="Foldi C."/>
            <person name="Dima B."/>
            <person name="Sanchez-Garcia M."/>
            <person name="Sanchez-Ramirez S."/>
            <person name="Szollosi G.J."/>
            <person name="Szarkandi J.G."/>
            <person name="Papp V."/>
            <person name="Albert L."/>
            <person name="Andreopoulos W."/>
            <person name="Angelini C."/>
            <person name="Antonin V."/>
            <person name="Barry K.W."/>
            <person name="Bougher N.L."/>
            <person name="Buchanan P."/>
            <person name="Buyck B."/>
            <person name="Bense V."/>
            <person name="Catcheside P."/>
            <person name="Chovatia M."/>
            <person name="Cooper J."/>
            <person name="Damon W."/>
            <person name="Desjardin D."/>
            <person name="Finy P."/>
            <person name="Geml J."/>
            <person name="Haridas S."/>
            <person name="Hughes K."/>
            <person name="Justo A."/>
            <person name="Karasinski D."/>
            <person name="Kautmanova I."/>
            <person name="Kiss B."/>
            <person name="Kocsube S."/>
            <person name="Kotiranta H."/>
            <person name="LaButti K.M."/>
            <person name="Lechner B.E."/>
            <person name="Liimatainen K."/>
            <person name="Lipzen A."/>
            <person name="Lukacs Z."/>
            <person name="Mihaltcheva S."/>
            <person name="Morgado L.N."/>
            <person name="Niskanen T."/>
            <person name="Noordeloos M.E."/>
            <person name="Ohm R.A."/>
            <person name="Ortiz-Santana B."/>
            <person name="Ovrebo C."/>
            <person name="Racz N."/>
            <person name="Riley R."/>
            <person name="Savchenko A."/>
            <person name="Shiryaev A."/>
            <person name="Soop K."/>
            <person name="Spirin V."/>
            <person name="Szebenyi C."/>
            <person name="Tomsovsky M."/>
            <person name="Tulloss R.E."/>
            <person name="Uehling J."/>
            <person name="Grigoriev I.V."/>
            <person name="Vagvolgyi C."/>
            <person name="Papp T."/>
            <person name="Martin F.M."/>
            <person name="Miettinen O."/>
            <person name="Hibbett D.S."/>
            <person name="Nagy L.G."/>
        </authorList>
    </citation>
    <scope>NUCLEOTIDE SEQUENCE [LARGE SCALE GENOMIC DNA]</scope>
    <source>
        <strain evidence="4 5">CBS 166.37</strain>
    </source>
</reference>
<dbReference type="AlphaFoldDB" id="A0A5C3MG07"/>
<keyword evidence="2" id="KW-0539">Nucleus</keyword>
<dbReference type="GO" id="GO:0003682">
    <property type="term" value="F:chromatin binding"/>
    <property type="evidence" value="ECO:0007669"/>
    <property type="project" value="TreeGrafter"/>
</dbReference>
<dbReference type="GO" id="GO:0005634">
    <property type="term" value="C:nucleus"/>
    <property type="evidence" value="ECO:0007669"/>
    <property type="project" value="UniProtKB-SubCell"/>
</dbReference>
<dbReference type="GO" id="GO:0006261">
    <property type="term" value="P:DNA-templated DNA replication"/>
    <property type="evidence" value="ECO:0007669"/>
    <property type="project" value="TreeGrafter"/>
</dbReference>
<accession>A0A5C3MG07</accession>
<keyword evidence="5" id="KW-1185">Reference proteome</keyword>
<feature type="compositionally biased region" description="Pro residues" evidence="3">
    <location>
        <begin position="512"/>
        <end position="527"/>
    </location>
</feature>
<dbReference type="Proteomes" id="UP000308652">
    <property type="component" value="Unassembled WGS sequence"/>
</dbReference>